<protein>
    <submittedName>
        <fullName evidence="1">Uncharacterized protein</fullName>
    </submittedName>
</protein>
<proteinExistence type="predicted"/>
<gene>
    <name evidence="1" type="ORF">M513_08758</name>
</gene>
<dbReference type="Proteomes" id="UP000030764">
    <property type="component" value="Unassembled WGS sequence"/>
</dbReference>
<reference evidence="1 2" key="1">
    <citation type="journal article" date="2014" name="Nat. Genet.">
        <title>Genome and transcriptome of the porcine whipworm Trichuris suis.</title>
        <authorList>
            <person name="Jex A.R."/>
            <person name="Nejsum P."/>
            <person name="Schwarz E.M."/>
            <person name="Hu L."/>
            <person name="Young N.D."/>
            <person name="Hall R.S."/>
            <person name="Korhonen P.K."/>
            <person name="Liao S."/>
            <person name="Thamsborg S."/>
            <person name="Xia J."/>
            <person name="Xu P."/>
            <person name="Wang S."/>
            <person name="Scheerlinck J.P."/>
            <person name="Hofmann A."/>
            <person name="Sternberg P.W."/>
            <person name="Wang J."/>
            <person name="Gasser R.B."/>
        </authorList>
    </citation>
    <scope>NUCLEOTIDE SEQUENCE [LARGE SCALE GENOMIC DNA]</scope>
    <source>
        <strain evidence="1">DCEP-RM93M</strain>
    </source>
</reference>
<dbReference type="EMBL" id="KL363254">
    <property type="protein sequence ID" value="KFD50376.1"/>
    <property type="molecule type" value="Genomic_DNA"/>
</dbReference>
<accession>A0A085LZI0</accession>
<dbReference type="AlphaFoldDB" id="A0A085LZI0"/>
<sequence>MMDKESPDSYAYASIAAIINTHAYEQFSMLNFSNGKFTSLTSTRRFPEYSESYVPPEGCWIRSHRLRL</sequence>
<evidence type="ECO:0000313" key="2">
    <source>
        <dbReference type="Proteomes" id="UP000030764"/>
    </source>
</evidence>
<organism evidence="1 2">
    <name type="scientific">Trichuris suis</name>
    <name type="common">pig whipworm</name>
    <dbReference type="NCBI Taxonomy" id="68888"/>
    <lineage>
        <taxon>Eukaryota</taxon>
        <taxon>Metazoa</taxon>
        <taxon>Ecdysozoa</taxon>
        <taxon>Nematoda</taxon>
        <taxon>Enoplea</taxon>
        <taxon>Dorylaimia</taxon>
        <taxon>Trichinellida</taxon>
        <taxon>Trichuridae</taxon>
        <taxon>Trichuris</taxon>
    </lineage>
</organism>
<evidence type="ECO:0000313" key="1">
    <source>
        <dbReference type="EMBL" id="KFD50376.1"/>
    </source>
</evidence>
<name>A0A085LZI0_9BILA</name>
<feature type="non-terminal residue" evidence="1">
    <location>
        <position position="68"/>
    </location>
</feature>
<keyword evidence="2" id="KW-1185">Reference proteome</keyword>